<proteinExistence type="predicted"/>
<dbReference type="PANTHER" id="PTHR31293:SF12">
    <property type="entry name" value="RNI-LIKE SUPERFAMILY PROTEIN"/>
    <property type="match status" value="1"/>
</dbReference>
<accession>A0AAW2DU21</accession>
<dbReference type="Proteomes" id="UP001459277">
    <property type="component" value="Unassembled WGS sequence"/>
</dbReference>
<dbReference type="AlphaFoldDB" id="A0AAW2DU21"/>
<name>A0AAW2DU21_9ROSI</name>
<dbReference type="Gene3D" id="1.20.1280.50">
    <property type="match status" value="1"/>
</dbReference>
<keyword evidence="3" id="KW-1185">Reference proteome</keyword>
<comment type="caution">
    <text evidence="2">The sequence shown here is derived from an EMBL/GenBank/DDBJ whole genome shotgun (WGS) entry which is preliminary data.</text>
</comment>
<sequence>MERAERAERRDVLRLQQGNARAEKRRVRRQRIDIISGLPDCLLTHILSFLPTRDAVLTGILSSRWRPLWKLVPVLHLDQIQHRPMLRRVVDDAFPFVDTVSRI</sequence>
<dbReference type="InterPro" id="IPR001810">
    <property type="entry name" value="F-box_dom"/>
</dbReference>
<evidence type="ECO:0000259" key="1">
    <source>
        <dbReference type="Pfam" id="PF00646"/>
    </source>
</evidence>
<evidence type="ECO:0000313" key="3">
    <source>
        <dbReference type="Proteomes" id="UP001459277"/>
    </source>
</evidence>
<feature type="domain" description="F-box" evidence="1">
    <location>
        <begin position="35"/>
        <end position="74"/>
    </location>
</feature>
<dbReference type="SUPFAM" id="SSF81383">
    <property type="entry name" value="F-box domain"/>
    <property type="match status" value="1"/>
</dbReference>
<protein>
    <recommendedName>
        <fullName evidence="1">F-box domain-containing protein</fullName>
    </recommendedName>
</protein>
<dbReference type="CDD" id="cd22160">
    <property type="entry name" value="F-box_AtFBL13-like"/>
    <property type="match status" value="1"/>
</dbReference>
<gene>
    <name evidence="2" type="ORF">SO802_001151</name>
</gene>
<dbReference type="InterPro" id="IPR036047">
    <property type="entry name" value="F-box-like_dom_sf"/>
</dbReference>
<dbReference type="Pfam" id="PF00646">
    <property type="entry name" value="F-box"/>
    <property type="match status" value="1"/>
</dbReference>
<dbReference type="InterPro" id="IPR055294">
    <property type="entry name" value="FBL60-like"/>
</dbReference>
<reference evidence="2 3" key="1">
    <citation type="submission" date="2024-01" db="EMBL/GenBank/DDBJ databases">
        <title>A telomere-to-telomere, gap-free genome of sweet tea (Lithocarpus litseifolius).</title>
        <authorList>
            <person name="Zhou J."/>
        </authorList>
    </citation>
    <scope>NUCLEOTIDE SEQUENCE [LARGE SCALE GENOMIC DNA]</scope>
    <source>
        <strain evidence="2">Zhou-2022a</strain>
        <tissue evidence="2">Leaf</tissue>
    </source>
</reference>
<dbReference type="EMBL" id="JAZDWU010000001">
    <property type="protein sequence ID" value="KAL0014082.1"/>
    <property type="molecule type" value="Genomic_DNA"/>
</dbReference>
<evidence type="ECO:0000313" key="2">
    <source>
        <dbReference type="EMBL" id="KAL0014082.1"/>
    </source>
</evidence>
<dbReference type="InterPro" id="IPR053781">
    <property type="entry name" value="F-box_AtFBL13-like"/>
</dbReference>
<dbReference type="PANTHER" id="PTHR31293">
    <property type="entry name" value="RNI-LIKE SUPERFAMILY PROTEIN"/>
    <property type="match status" value="1"/>
</dbReference>
<organism evidence="2 3">
    <name type="scientific">Lithocarpus litseifolius</name>
    <dbReference type="NCBI Taxonomy" id="425828"/>
    <lineage>
        <taxon>Eukaryota</taxon>
        <taxon>Viridiplantae</taxon>
        <taxon>Streptophyta</taxon>
        <taxon>Embryophyta</taxon>
        <taxon>Tracheophyta</taxon>
        <taxon>Spermatophyta</taxon>
        <taxon>Magnoliopsida</taxon>
        <taxon>eudicotyledons</taxon>
        <taxon>Gunneridae</taxon>
        <taxon>Pentapetalae</taxon>
        <taxon>rosids</taxon>
        <taxon>fabids</taxon>
        <taxon>Fagales</taxon>
        <taxon>Fagaceae</taxon>
        <taxon>Lithocarpus</taxon>
    </lineage>
</organism>